<dbReference type="SUPFAM" id="SSF51905">
    <property type="entry name" value="FAD/NAD(P)-binding domain"/>
    <property type="match status" value="1"/>
</dbReference>
<evidence type="ECO:0000313" key="4">
    <source>
        <dbReference type="Proteomes" id="UP000680206"/>
    </source>
</evidence>
<reference evidence="3 4" key="1">
    <citation type="submission" date="2021-03" db="EMBL/GenBank/DDBJ databases">
        <title>Actinomadura violae sp. nov., isolated from lichen in Thailand.</title>
        <authorList>
            <person name="Kanchanasin P."/>
            <person name="Saeng-In P."/>
            <person name="Phongsopitanun W."/>
            <person name="Yuki M."/>
            <person name="Kudo T."/>
            <person name="Ohkuma M."/>
            <person name="Tanasupawat S."/>
        </authorList>
    </citation>
    <scope>NUCLEOTIDE SEQUENCE [LARGE SCALE GENOMIC DNA]</scope>
    <source>
        <strain evidence="3 4">LCR2-06</strain>
    </source>
</reference>
<gene>
    <name evidence="3" type="ORF">J4709_37340</name>
</gene>
<comment type="caution">
    <text evidence="3">The sequence shown here is derived from an EMBL/GenBank/DDBJ whole genome shotgun (WGS) entry which is preliminary data.</text>
</comment>
<keyword evidence="4" id="KW-1185">Reference proteome</keyword>
<proteinExistence type="inferred from homology"/>
<dbReference type="Gene3D" id="3.50.50.60">
    <property type="entry name" value="FAD/NAD(P)-binding domain"/>
    <property type="match status" value="1"/>
</dbReference>
<dbReference type="RefSeq" id="WP_208248220.1">
    <property type="nucleotide sequence ID" value="NZ_JAGEPF010000026.1"/>
</dbReference>
<dbReference type="Proteomes" id="UP000680206">
    <property type="component" value="Unassembled WGS sequence"/>
</dbReference>
<dbReference type="InterPro" id="IPR036188">
    <property type="entry name" value="FAD/NAD-bd_sf"/>
</dbReference>
<sequence>MGSVYKAVAVHDRPFWRERDGHAEFVVLGEPGAAVFDTSPPDGLSMPSEPVGDVHWAGTETAGEHAGYIEGAIESGERAAREVVESLAGARRKERP</sequence>
<name>A0ABS3S2L6_9ACTN</name>
<evidence type="ECO:0000259" key="2">
    <source>
        <dbReference type="Pfam" id="PF01593"/>
    </source>
</evidence>
<accession>A0ABS3S2L6</accession>
<feature type="domain" description="Amine oxidase" evidence="2">
    <location>
        <begin position="47"/>
        <end position="83"/>
    </location>
</feature>
<dbReference type="InterPro" id="IPR002937">
    <property type="entry name" value="Amino_oxidase"/>
</dbReference>
<comment type="similarity">
    <text evidence="1">Belongs to the flavin monoamine oxidase family.</text>
</comment>
<dbReference type="PANTHER" id="PTHR43563:SF1">
    <property type="entry name" value="AMINE OXIDASE [FLAVIN-CONTAINING] B"/>
    <property type="match status" value="1"/>
</dbReference>
<dbReference type="Gene3D" id="3.90.660.10">
    <property type="match status" value="1"/>
</dbReference>
<dbReference type="EMBL" id="JAGEPF010000026">
    <property type="protein sequence ID" value="MBO2463246.1"/>
    <property type="molecule type" value="Genomic_DNA"/>
</dbReference>
<dbReference type="PANTHER" id="PTHR43563">
    <property type="entry name" value="AMINE OXIDASE"/>
    <property type="match status" value="1"/>
</dbReference>
<organism evidence="3 4">
    <name type="scientific">Actinomadura violacea</name>
    <dbReference type="NCBI Taxonomy" id="2819934"/>
    <lineage>
        <taxon>Bacteria</taxon>
        <taxon>Bacillati</taxon>
        <taxon>Actinomycetota</taxon>
        <taxon>Actinomycetes</taxon>
        <taxon>Streptosporangiales</taxon>
        <taxon>Thermomonosporaceae</taxon>
        <taxon>Actinomadura</taxon>
    </lineage>
</organism>
<evidence type="ECO:0000256" key="1">
    <source>
        <dbReference type="ARBA" id="ARBA00005995"/>
    </source>
</evidence>
<dbReference type="Pfam" id="PF01593">
    <property type="entry name" value="Amino_oxidase"/>
    <property type="match status" value="1"/>
</dbReference>
<evidence type="ECO:0000313" key="3">
    <source>
        <dbReference type="EMBL" id="MBO2463246.1"/>
    </source>
</evidence>
<dbReference type="InterPro" id="IPR050703">
    <property type="entry name" value="Flavin_MAO"/>
</dbReference>
<protein>
    <submittedName>
        <fullName evidence="3">FAD-dependent oxidoreductase</fullName>
    </submittedName>
</protein>